<keyword evidence="1" id="KW-0472">Membrane</keyword>
<accession>A0AAE0XLP7</accession>
<feature type="transmembrane region" description="Helical" evidence="1">
    <location>
        <begin position="15"/>
        <end position="39"/>
    </location>
</feature>
<keyword evidence="1" id="KW-0812">Transmembrane</keyword>
<keyword evidence="1" id="KW-1133">Transmembrane helix</keyword>
<keyword evidence="3" id="KW-1185">Reference proteome</keyword>
<protein>
    <submittedName>
        <fullName evidence="2">Uncharacterized protein</fullName>
    </submittedName>
</protein>
<comment type="caution">
    <text evidence="2">The sequence shown here is derived from an EMBL/GenBank/DDBJ whole genome shotgun (WGS) entry which is preliminary data.</text>
</comment>
<evidence type="ECO:0000313" key="3">
    <source>
        <dbReference type="Proteomes" id="UP001270362"/>
    </source>
</evidence>
<sequence>MNIIRTLREKLKLRAAVYVFVAVVACCSLAIGLSIFGAAKAREKNLQSLGPAISTSGSTQPMILTTAPGWDIQTTISRTATPVAPPTLASAIPEPTATAKGVPTTLVVTTPPKTLTVVFSNGLPNPTETPEMISLLPQLPPPPPSPSLSTSRAPPPPVIPTPFKSTTITIIPRPSPSPSPDTVTTAVTTWTTYTGYGHGGNPELRNLLDPAADLAAAHTAATSMAPSKTSASPPTRTWCEVWKGWAQFVLGCPG</sequence>
<reference evidence="2" key="1">
    <citation type="journal article" date="2023" name="Mol. Phylogenet. Evol.">
        <title>Genome-scale phylogeny and comparative genomics of the fungal order Sordariales.</title>
        <authorList>
            <person name="Hensen N."/>
            <person name="Bonometti L."/>
            <person name="Westerberg I."/>
            <person name="Brannstrom I.O."/>
            <person name="Guillou S."/>
            <person name="Cros-Aarteil S."/>
            <person name="Calhoun S."/>
            <person name="Haridas S."/>
            <person name="Kuo A."/>
            <person name="Mondo S."/>
            <person name="Pangilinan J."/>
            <person name="Riley R."/>
            <person name="LaButti K."/>
            <person name="Andreopoulos B."/>
            <person name="Lipzen A."/>
            <person name="Chen C."/>
            <person name="Yan M."/>
            <person name="Daum C."/>
            <person name="Ng V."/>
            <person name="Clum A."/>
            <person name="Steindorff A."/>
            <person name="Ohm R.A."/>
            <person name="Martin F."/>
            <person name="Silar P."/>
            <person name="Natvig D.O."/>
            <person name="Lalanne C."/>
            <person name="Gautier V."/>
            <person name="Ament-Velasquez S.L."/>
            <person name="Kruys A."/>
            <person name="Hutchinson M.I."/>
            <person name="Powell A.J."/>
            <person name="Barry K."/>
            <person name="Miller A.N."/>
            <person name="Grigoriev I.V."/>
            <person name="Debuchy R."/>
            <person name="Gladieux P."/>
            <person name="Hiltunen Thoren M."/>
            <person name="Johannesson H."/>
        </authorList>
    </citation>
    <scope>NUCLEOTIDE SEQUENCE</scope>
    <source>
        <strain evidence="2">CBS 314.62</strain>
    </source>
</reference>
<evidence type="ECO:0000256" key="1">
    <source>
        <dbReference type="SAM" id="Phobius"/>
    </source>
</evidence>
<organism evidence="2 3">
    <name type="scientific">Podospora appendiculata</name>
    <dbReference type="NCBI Taxonomy" id="314037"/>
    <lineage>
        <taxon>Eukaryota</taxon>
        <taxon>Fungi</taxon>
        <taxon>Dikarya</taxon>
        <taxon>Ascomycota</taxon>
        <taxon>Pezizomycotina</taxon>
        <taxon>Sordariomycetes</taxon>
        <taxon>Sordariomycetidae</taxon>
        <taxon>Sordariales</taxon>
        <taxon>Podosporaceae</taxon>
        <taxon>Podospora</taxon>
    </lineage>
</organism>
<reference evidence="2" key="2">
    <citation type="submission" date="2023-06" db="EMBL/GenBank/DDBJ databases">
        <authorList>
            <consortium name="Lawrence Berkeley National Laboratory"/>
            <person name="Haridas S."/>
            <person name="Hensen N."/>
            <person name="Bonometti L."/>
            <person name="Westerberg I."/>
            <person name="Brannstrom I.O."/>
            <person name="Guillou S."/>
            <person name="Cros-Aarteil S."/>
            <person name="Calhoun S."/>
            <person name="Kuo A."/>
            <person name="Mondo S."/>
            <person name="Pangilinan J."/>
            <person name="Riley R."/>
            <person name="Labutti K."/>
            <person name="Andreopoulos B."/>
            <person name="Lipzen A."/>
            <person name="Chen C."/>
            <person name="Yanf M."/>
            <person name="Daum C."/>
            <person name="Ng V."/>
            <person name="Clum A."/>
            <person name="Steindorff A."/>
            <person name="Ohm R."/>
            <person name="Martin F."/>
            <person name="Silar P."/>
            <person name="Natvig D."/>
            <person name="Lalanne C."/>
            <person name="Gautier V."/>
            <person name="Ament-Velasquez S.L."/>
            <person name="Kruys A."/>
            <person name="Hutchinson M.I."/>
            <person name="Powell A.J."/>
            <person name="Barry K."/>
            <person name="Miller A.N."/>
            <person name="Grigoriev I.V."/>
            <person name="Debuchy R."/>
            <person name="Gladieux P."/>
            <person name="Thoren M.H."/>
            <person name="Johannesson H."/>
        </authorList>
    </citation>
    <scope>NUCLEOTIDE SEQUENCE</scope>
    <source>
        <strain evidence="2">CBS 314.62</strain>
    </source>
</reference>
<evidence type="ECO:0000313" key="2">
    <source>
        <dbReference type="EMBL" id="KAK3695778.1"/>
    </source>
</evidence>
<dbReference type="EMBL" id="JAULSO010000001">
    <property type="protein sequence ID" value="KAK3695778.1"/>
    <property type="molecule type" value="Genomic_DNA"/>
</dbReference>
<dbReference type="AlphaFoldDB" id="A0AAE0XLP7"/>
<proteinExistence type="predicted"/>
<gene>
    <name evidence="2" type="ORF">B0T22DRAFT_478402</name>
</gene>
<dbReference type="PROSITE" id="PS51257">
    <property type="entry name" value="PROKAR_LIPOPROTEIN"/>
    <property type="match status" value="1"/>
</dbReference>
<dbReference type="Proteomes" id="UP001270362">
    <property type="component" value="Unassembled WGS sequence"/>
</dbReference>
<name>A0AAE0XLP7_9PEZI</name>